<dbReference type="RefSeq" id="WP_141225824.1">
    <property type="nucleotide sequence ID" value="NZ_CP067140.1"/>
</dbReference>
<evidence type="ECO:0000256" key="1">
    <source>
        <dbReference type="SAM" id="Phobius"/>
    </source>
</evidence>
<evidence type="ECO:0000313" key="3">
    <source>
        <dbReference type="Proteomes" id="UP001215549"/>
    </source>
</evidence>
<name>A0ABY7SC70_9RHOB</name>
<keyword evidence="1" id="KW-0472">Membrane</keyword>
<evidence type="ECO:0000313" key="2">
    <source>
        <dbReference type="EMBL" id="WCR04563.1"/>
    </source>
</evidence>
<dbReference type="Proteomes" id="UP001215549">
    <property type="component" value="Chromosome"/>
</dbReference>
<feature type="transmembrane region" description="Helical" evidence="1">
    <location>
        <begin position="31"/>
        <end position="53"/>
    </location>
</feature>
<organism evidence="2 3">
    <name type="scientific">Paracoccus saliphilus</name>
    <dbReference type="NCBI Taxonomy" id="405559"/>
    <lineage>
        <taxon>Bacteria</taxon>
        <taxon>Pseudomonadati</taxon>
        <taxon>Pseudomonadota</taxon>
        <taxon>Alphaproteobacteria</taxon>
        <taxon>Rhodobacterales</taxon>
        <taxon>Paracoccaceae</taxon>
        <taxon>Paracoccus</taxon>
    </lineage>
</organism>
<keyword evidence="3" id="KW-1185">Reference proteome</keyword>
<gene>
    <name evidence="2" type="ORF">JHX88_07550</name>
</gene>
<reference evidence="2 3" key="1">
    <citation type="submission" date="2021-01" db="EMBL/GenBank/DDBJ databases">
        <title>Biogeographic distribution of Paracoccus.</title>
        <authorList>
            <person name="Hollensteiner J."/>
            <person name="Leineberger J."/>
            <person name="Brinkhoff T."/>
            <person name="Daniel R."/>
        </authorList>
    </citation>
    <scope>NUCLEOTIDE SEQUENCE [LARGE SCALE GENOMIC DNA]</scope>
    <source>
        <strain evidence="2 3">DSM 18447</strain>
    </source>
</reference>
<proteinExistence type="predicted"/>
<protein>
    <submittedName>
        <fullName evidence="2">Uncharacterized protein</fullName>
    </submittedName>
</protein>
<keyword evidence="1" id="KW-1133">Transmembrane helix</keyword>
<dbReference type="EMBL" id="CP067140">
    <property type="protein sequence ID" value="WCR04563.1"/>
    <property type="molecule type" value="Genomic_DNA"/>
</dbReference>
<sequence length="287" mass="32008">MEVIWQSWSDYIVGYVKAWSHVVALVSWSDAMVQFLATLLAGIMSFVVAYWTVSRQEKLSAEKKATADRAVAENAATIALYKLIDCGEILGSMRNLLDEQFITAAIDGYASEPFQIVRPMQGKDYPPERVNLDEVSFLAKSKNIDLISDISLVYRRTINCTHLSETHSRERIALHEWIHSLPGHTGDLNGDIAQDAIPIEFRSQFERRSANLNLIIASWIDQLEDTISLTESVIDRLGKASKAEFGDQFLTLAVQFPSAPISFEDVRGACLAASSRFIIKCEQSSSA</sequence>
<accession>A0ABY7SC70</accession>
<keyword evidence="1" id="KW-0812">Transmembrane</keyword>